<reference evidence="3 4" key="1">
    <citation type="journal article" date="2021" name="Sci. Rep.">
        <title>The distribution of antibiotic resistance genes in chicken gut microbiota commensals.</title>
        <authorList>
            <person name="Juricova H."/>
            <person name="Matiasovicova J."/>
            <person name="Kubasova T."/>
            <person name="Cejkova D."/>
            <person name="Rychlik I."/>
        </authorList>
    </citation>
    <scope>NUCLEOTIDE SEQUENCE [LARGE SCALE GENOMIC DNA]</scope>
    <source>
        <strain evidence="3 4">An435</strain>
    </source>
</reference>
<keyword evidence="4" id="KW-1185">Reference proteome</keyword>
<evidence type="ECO:0000259" key="2">
    <source>
        <dbReference type="Pfam" id="PF02557"/>
    </source>
</evidence>
<keyword evidence="1" id="KW-0472">Membrane</keyword>
<organism evidence="3 4">
    <name type="scientific">Clostridium saudiense</name>
    <dbReference type="NCBI Taxonomy" id="1414720"/>
    <lineage>
        <taxon>Bacteria</taxon>
        <taxon>Bacillati</taxon>
        <taxon>Bacillota</taxon>
        <taxon>Clostridia</taxon>
        <taxon>Eubacteriales</taxon>
        <taxon>Clostridiaceae</taxon>
        <taxon>Clostridium</taxon>
    </lineage>
</organism>
<dbReference type="RefSeq" id="WP_195964023.1">
    <property type="nucleotide sequence ID" value="NZ_JACJLL010000005.1"/>
</dbReference>
<dbReference type="CDD" id="cd14852">
    <property type="entry name" value="LD-carboxypeptidase"/>
    <property type="match status" value="1"/>
</dbReference>
<dbReference type="Pfam" id="PF02557">
    <property type="entry name" value="VanY"/>
    <property type="match status" value="1"/>
</dbReference>
<dbReference type="SUPFAM" id="SSF55166">
    <property type="entry name" value="Hedgehog/DD-peptidase"/>
    <property type="match status" value="1"/>
</dbReference>
<dbReference type="InterPro" id="IPR052179">
    <property type="entry name" value="DD-CPase-like"/>
</dbReference>
<evidence type="ECO:0000313" key="3">
    <source>
        <dbReference type="EMBL" id="MBM6818012.1"/>
    </source>
</evidence>
<proteinExistence type="predicted"/>
<keyword evidence="1" id="KW-1133">Transmembrane helix</keyword>
<dbReference type="PANTHER" id="PTHR34385:SF1">
    <property type="entry name" value="PEPTIDOGLYCAN L-ALANYL-D-GLUTAMATE ENDOPEPTIDASE CWLK"/>
    <property type="match status" value="1"/>
</dbReference>
<dbReference type="InterPro" id="IPR009045">
    <property type="entry name" value="Zn_M74/Hedgehog-like"/>
</dbReference>
<accession>A0ABS2FDC5</accession>
<feature type="transmembrane region" description="Helical" evidence="1">
    <location>
        <begin position="7"/>
        <end position="25"/>
    </location>
</feature>
<protein>
    <submittedName>
        <fullName evidence="3">M15 family metallopeptidase</fullName>
    </submittedName>
</protein>
<dbReference type="InterPro" id="IPR003709">
    <property type="entry name" value="VanY-like_core_dom"/>
</dbReference>
<feature type="domain" description="D-alanyl-D-alanine carboxypeptidase-like core" evidence="2">
    <location>
        <begin position="114"/>
        <end position="240"/>
    </location>
</feature>
<comment type="caution">
    <text evidence="3">The sequence shown here is derived from an EMBL/GenBank/DDBJ whole genome shotgun (WGS) entry which is preliminary data.</text>
</comment>
<dbReference type="Gene3D" id="3.30.1380.10">
    <property type="match status" value="1"/>
</dbReference>
<evidence type="ECO:0000313" key="4">
    <source>
        <dbReference type="Proteomes" id="UP000767334"/>
    </source>
</evidence>
<dbReference type="EMBL" id="JACJLL010000005">
    <property type="protein sequence ID" value="MBM6818012.1"/>
    <property type="molecule type" value="Genomic_DNA"/>
</dbReference>
<keyword evidence="1" id="KW-0812">Transmembrane</keyword>
<name>A0ABS2FDC5_9CLOT</name>
<gene>
    <name evidence="3" type="ORF">H6A19_01450</name>
</gene>
<sequence>MNNIFKKLKISLVIVGIVVGVGYLANNGINNIEKDNTNESINNSNEVLLSKLDKEILQYEDMESDYKELEYLEGILNNQYFILINKDNKLDKSYVPSNLKKSEAKFLDYAQDNNLENATADAAKKMFDAAAQDGISLIGVSGYRSYSVQKGLYETRIEKNGEEKTRAYTAEPGASEHQSGLAIDILCDEYQTLDEGFEDTDAFRWLTENCYKYGFILRYLKGKEDITGYNYEPWHFRYIGNEEVAKDIMNRGLVFEEYINEVKNKINDLKK</sequence>
<dbReference type="PANTHER" id="PTHR34385">
    <property type="entry name" value="D-ALANYL-D-ALANINE CARBOXYPEPTIDASE"/>
    <property type="match status" value="1"/>
</dbReference>
<dbReference type="InterPro" id="IPR058193">
    <property type="entry name" value="VanY/YodJ_core_dom"/>
</dbReference>
<evidence type="ECO:0000256" key="1">
    <source>
        <dbReference type="SAM" id="Phobius"/>
    </source>
</evidence>
<dbReference type="Proteomes" id="UP000767334">
    <property type="component" value="Unassembled WGS sequence"/>
</dbReference>